<keyword evidence="7" id="KW-1185">Reference proteome</keyword>
<dbReference type="InterPro" id="IPR013320">
    <property type="entry name" value="ConA-like_dom_sf"/>
</dbReference>
<evidence type="ECO:0000256" key="1">
    <source>
        <dbReference type="ARBA" id="ARBA00022729"/>
    </source>
</evidence>
<evidence type="ECO:0000256" key="3">
    <source>
        <dbReference type="SAM" id="Coils"/>
    </source>
</evidence>
<keyword evidence="3" id="KW-0175">Coiled coil</keyword>
<evidence type="ECO:0000256" key="2">
    <source>
        <dbReference type="ARBA" id="ARBA00023157"/>
    </source>
</evidence>
<dbReference type="SUPFAM" id="SSF49899">
    <property type="entry name" value="Concanavalin A-like lectins/glucanases"/>
    <property type="match status" value="1"/>
</dbReference>
<evidence type="ECO:0000313" key="6">
    <source>
        <dbReference type="EMBL" id="GFJ90056.1"/>
    </source>
</evidence>
<feature type="compositionally biased region" description="Basic and acidic residues" evidence="4">
    <location>
        <begin position="576"/>
        <end position="598"/>
    </location>
</feature>
<dbReference type="EMBL" id="BLPG01000001">
    <property type="protein sequence ID" value="GFJ90056.1"/>
    <property type="molecule type" value="Genomic_DNA"/>
</dbReference>
<name>A0A6V8L7F8_9ACTN</name>
<evidence type="ECO:0000256" key="4">
    <source>
        <dbReference type="SAM" id="MobiDB-lite"/>
    </source>
</evidence>
<feature type="coiled-coil region" evidence="3">
    <location>
        <begin position="762"/>
        <end position="794"/>
    </location>
</feature>
<comment type="caution">
    <text evidence="6">The sequence shown here is derived from an EMBL/GenBank/DDBJ whole genome shotgun (WGS) entry which is preliminary data.</text>
</comment>
<dbReference type="Gene3D" id="2.60.120.200">
    <property type="match status" value="1"/>
</dbReference>
<protein>
    <recommendedName>
        <fullName evidence="5">LamG-like jellyroll fold domain-containing protein</fullName>
    </recommendedName>
</protein>
<dbReference type="Proteomes" id="UP000482960">
    <property type="component" value="Unassembled WGS sequence"/>
</dbReference>
<proteinExistence type="predicted"/>
<reference evidence="6 7" key="1">
    <citation type="submission" date="2020-03" db="EMBL/GenBank/DDBJ databases">
        <title>Whole genome shotgun sequence of Phytohabitans rumicis NBRC 108638.</title>
        <authorList>
            <person name="Komaki H."/>
            <person name="Tamura T."/>
        </authorList>
    </citation>
    <scope>NUCLEOTIDE SEQUENCE [LARGE SCALE GENOMIC DNA]</scope>
    <source>
        <strain evidence="6 7">NBRC 108638</strain>
    </source>
</reference>
<dbReference type="InterPro" id="IPR006558">
    <property type="entry name" value="LamG-like"/>
</dbReference>
<feature type="coiled-coil region" evidence="3">
    <location>
        <begin position="505"/>
        <end position="539"/>
    </location>
</feature>
<feature type="compositionally biased region" description="Polar residues" evidence="4">
    <location>
        <begin position="607"/>
        <end position="621"/>
    </location>
</feature>
<keyword evidence="1" id="KW-0732">Signal</keyword>
<feature type="domain" description="LamG-like jellyroll fold" evidence="5">
    <location>
        <begin position="1"/>
        <end position="106"/>
    </location>
</feature>
<dbReference type="AlphaFoldDB" id="A0A6V8L7F8"/>
<evidence type="ECO:0000259" key="5">
    <source>
        <dbReference type="SMART" id="SM00560"/>
    </source>
</evidence>
<organism evidence="6 7">
    <name type="scientific">Phytohabitans rumicis</name>
    <dbReference type="NCBI Taxonomy" id="1076125"/>
    <lineage>
        <taxon>Bacteria</taxon>
        <taxon>Bacillati</taxon>
        <taxon>Actinomycetota</taxon>
        <taxon>Actinomycetes</taxon>
        <taxon>Micromonosporales</taxon>
        <taxon>Micromonosporaceae</taxon>
    </lineage>
</organism>
<dbReference type="Pfam" id="PF13385">
    <property type="entry name" value="Laminin_G_3"/>
    <property type="match status" value="1"/>
</dbReference>
<reference evidence="6 7" key="2">
    <citation type="submission" date="2020-03" db="EMBL/GenBank/DDBJ databases">
        <authorList>
            <person name="Ichikawa N."/>
            <person name="Kimura A."/>
            <person name="Kitahashi Y."/>
            <person name="Uohara A."/>
        </authorList>
    </citation>
    <scope>NUCLEOTIDE SEQUENCE [LARGE SCALE GENOMIC DNA]</scope>
    <source>
        <strain evidence="6 7">NBRC 108638</strain>
    </source>
</reference>
<evidence type="ECO:0000313" key="7">
    <source>
        <dbReference type="Proteomes" id="UP000482960"/>
    </source>
</evidence>
<gene>
    <name evidence="6" type="ORF">Prum_036980</name>
</gene>
<sequence length="859" mass="88859">MKTNASGQWVFAMPRSDVDAPTWDTVTGPAAVAGLWTHVAGVYDATAGQIRLYVNGVKVATAAHTTTWAAAGGLQAGRGFAAGKAAEYLAGNYDEVHAWSAVVSDEALAEFVVQPSIARADRCEIGHWLHAGGPEVKAIASTALAGIDQDRRVAYQTQGVVPHQLDEAADRDFSAYVTLHQNQQTRYQSWEAVLDPYTIFGPDLADFDLAPAYGDEVHKFLIQRGDQTWNDYLVPPAPPKPSQAALDRALAVAAQMRADGVPGAPADWQVKTWTANRIERLLRFGGFPTETPTPDSLEFRTEVEALKINWSDCDPADPDGATGALADVTLTAKREWNAELAAHAAPRNTIVAAEVQAMKDVRAASEAMIEAQGQAWVAGQLLKWQKYWLAQPKTASGYPTAAQFTKANTDLTTARNRINAQLTIAKNASTSAAAQVTKVNTALQQASTIATTNGTPLYRGLAYARQSAQVTKASAAAAQAAAKAIETTLNAAKAAGADGKALQALAATQQAAQQAEFRRAAAEEAAAQAKAAAQAAAARAAHAAEMATKAKNDRIKAEQAEAAAKVAADGAAQKRTVAENERDVASAARDRADAERAKANAAETRAQQDQSRASTALSGARQNEETAADRADDAEQAEERARQARDAAVKAEERRDALTSRARAMEAAAAAAEGTADAGEARAAANAARADANAATSAATSARNNANQATSAAVAARTAAIEADGAATRSRSAANGAQSDANTARSQAATARYAAADAIDAALAAAEDVKAAEVEAKNAQAAALTAAVNAVEARKQADIAQASSARTAAEAWAAAQAATAATAAAVEAVKAGKEAISLGTPYRDTDASAGMAVLVGRTP</sequence>
<feature type="compositionally biased region" description="Basic and acidic residues" evidence="4">
    <location>
        <begin position="622"/>
        <end position="658"/>
    </location>
</feature>
<accession>A0A6V8L7F8</accession>
<dbReference type="SMART" id="SM00560">
    <property type="entry name" value="LamGL"/>
    <property type="match status" value="1"/>
</dbReference>
<feature type="region of interest" description="Disordered" evidence="4">
    <location>
        <begin position="567"/>
        <end position="661"/>
    </location>
</feature>
<keyword evidence="2" id="KW-1015">Disulfide bond</keyword>